<dbReference type="InterPro" id="IPR050595">
    <property type="entry name" value="Bact_response_regulator"/>
</dbReference>
<dbReference type="EMBL" id="CM001436">
    <property type="protein sequence ID" value="EHQ34917.1"/>
    <property type="molecule type" value="Genomic_DNA"/>
</dbReference>
<dbReference type="PROSITE" id="PS50110">
    <property type="entry name" value="RESPONSE_REGULATORY"/>
    <property type="match status" value="1"/>
</dbReference>
<evidence type="ECO:0000256" key="2">
    <source>
        <dbReference type="PROSITE-ProRule" id="PRU00169"/>
    </source>
</evidence>
<feature type="domain" description="PAC" evidence="5">
    <location>
        <begin position="247"/>
        <end position="303"/>
    </location>
</feature>
<dbReference type="InterPro" id="IPR035965">
    <property type="entry name" value="PAS-like_dom_sf"/>
</dbReference>
<feature type="domain" description="Response regulatory" evidence="3">
    <location>
        <begin position="34"/>
        <end position="149"/>
    </location>
</feature>
<dbReference type="SMART" id="SM00448">
    <property type="entry name" value="REC"/>
    <property type="match status" value="1"/>
</dbReference>
<evidence type="ECO:0000259" key="5">
    <source>
        <dbReference type="PROSITE" id="PS50113"/>
    </source>
</evidence>
<dbReference type="RefSeq" id="WP_004076631.1">
    <property type="nucleotide sequence ID" value="NZ_CM001436.1"/>
</dbReference>
<dbReference type="Gene3D" id="3.30.450.20">
    <property type="entry name" value="PAS domain"/>
    <property type="match status" value="2"/>
</dbReference>
<accession>H1YWZ4</accession>
<feature type="modified residue" description="4-aspartylphosphate" evidence="2">
    <location>
        <position position="84"/>
    </location>
</feature>
<dbReference type="OrthoDB" id="8127at2157"/>
<organism evidence="6 7">
    <name type="scientific">Methanoplanus limicola DSM 2279</name>
    <dbReference type="NCBI Taxonomy" id="937775"/>
    <lineage>
        <taxon>Archaea</taxon>
        <taxon>Methanobacteriati</taxon>
        <taxon>Methanobacteriota</taxon>
        <taxon>Stenosarchaea group</taxon>
        <taxon>Methanomicrobia</taxon>
        <taxon>Methanomicrobiales</taxon>
        <taxon>Methanomicrobiaceae</taxon>
        <taxon>Methanoplanus</taxon>
    </lineage>
</organism>
<protein>
    <submittedName>
        <fullName evidence="6">Putative PAS/PAC sensor protein</fullName>
    </submittedName>
</protein>
<dbReference type="InParanoid" id="H1YWZ4"/>
<dbReference type="CDD" id="cd00130">
    <property type="entry name" value="PAS"/>
    <property type="match status" value="1"/>
</dbReference>
<dbReference type="SUPFAM" id="SSF55785">
    <property type="entry name" value="PYP-like sensor domain (PAS domain)"/>
    <property type="match status" value="2"/>
</dbReference>
<dbReference type="PROSITE" id="PS50113">
    <property type="entry name" value="PAC"/>
    <property type="match status" value="1"/>
</dbReference>
<keyword evidence="1 2" id="KW-0597">Phosphoprotein</keyword>
<dbReference type="GO" id="GO:0006355">
    <property type="term" value="P:regulation of DNA-templated transcription"/>
    <property type="evidence" value="ECO:0007669"/>
    <property type="project" value="InterPro"/>
</dbReference>
<reference evidence="6 7" key="1">
    <citation type="submission" date="2011-10" db="EMBL/GenBank/DDBJ databases">
        <title>The Improved High-Quality Draft genome of Methanoplanus limicola DSM 2279.</title>
        <authorList>
            <consortium name="US DOE Joint Genome Institute (JGI-PGF)"/>
            <person name="Lucas S."/>
            <person name="Copeland A."/>
            <person name="Lapidus A."/>
            <person name="Glavina del Rio T."/>
            <person name="Dalin E."/>
            <person name="Tice H."/>
            <person name="Bruce D."/>
            <person name="Goodwin L."/>
            <person name="Pitluck S."/>
            <person name="Peters L."/>
            <person name="Mikhailova N."/>
            <person name="Lu M."/>
            <person name="Kyrpides N."/>
            <person name="Mavromatis K."/>
            <person name="Ivanova N."/>
            <person name="Markowitz V."/>
            <person name="Cheng J.-F."/>
            <person name="Hugenholtz P."/>
            <person name="Woyke T."/>
            <person name="Wu D."/>
            <person name="Wirth R."/>
            <person name="Brambilla E.-M."/>
            <person name="Klenk H.-P."/>
            <person name="Eisen J.A."/>
        </authorList>
    </citation>
    <scope>NUCLEOTIDE SEQUENCE [LARGE SCALE GENOMIC DNA]</scope>
    <source>
        <strain evidence="6 7">DSM 2279</strain>
    </source>
</reference>
<evidence type="ECO:0000313" key="7">
    <source>
        <dbReference type="Proteomes" id="UP000005741"/>
    </source>
</evidence>
<gene>
    <name evidence="6" type="ORF">Metlim_0794</name>
</gene>
<evidence type="ECO:0000313" key="6">
    <source>
        <dbReference type="EMBL" id="EHQ34917.1"/>
    </source>
</evidence>
<dbReference type="Pfam" id="PF00072">
    <property type="entry name" value="Response_reg"/>
    <property type="match status" value="1"/>
</dbReference>
<dbReference type="InterPro" id="IPR013767">
    <property type="entry name" value="PAS_fold"/>
</dbReference>
<dbReference type="PANTHER" id="PTHR44591">
    <property type="entry name" value="STRESS RESPONSE REGULATOR PROTEIN 1"/>
    <property type="match status" value="1"/>
</dbReference>
<dbReference type="Pfam" id="PF00989">
    <property type="entry name" value="PAS"/>
    <property type="match status" value="1"/>
</dbReference>
<dbReference type="GO" id="GO:0000160">
    <property type="term" value="P:phosphorelay signal transduction system"/>
    <property type="evidence" value="ECO:0007669"/>
    <property type="project" value="InterPro"/>
</dbReference>
<dbReference type="Pfam" id="PF08448">
    <property type="entry name" value="PAS_4"/>
    <property type="match status" value="1"/>
</dbReference>
<dbReference type="CDD" id="cd00156">
    <property type="entry name" value="REC"/>
    <property type="match status" value="1"/>
</dbReference>
<dbReference type="PROSITE" id="PS50112">
    <property type="entry name" value="PAS"/>
    <property type="match status" value="1"/>
</dbReference>
<feature type="domain" description="PAS" evidence="4">
    <location>
        <begin position="165"/>
        <end position="210"/>
    </location>
</feature>
<evidence type="ECO:0000256" key="1">
    <source>
        <dbReference type="ARBA" id="ARBA00022553"/>
    </source>
</evidence>
<dbReference type="InterPro" id="IPR013656">
    <property type="entry name" value="PAS_4"/>
</dbReference>
<evidence type="ECO:0000259" key="3">
    <source>
        <dbReference type="PROSITE" id="PS50110"/>
    </source>
</evidence>
<dbReference type="STRING" id="937775.Metlim_0794"/>
<dbReference type="PANTHER" id="PTHR44591:SF3">
    <property type="entry name" value="RESPONSE REGULATORY DOMAIN-CONTAINING PROTEIN"/>
    <property type="match status" value="1"/>
</dbReference>
<dbReference type="InterPro" id="IPR000700">
    <property type="entry name" value="PAS-assoc_C"/>
</dbReference>
<dbReference type="NCBIfam" id="TIGR00229">
    <property type="entry name" value="sensory_box"/>
    <property type="match status" value="1"/>
</dbReference>
<dbReference type="SMART" id="SM00091">
    <property type="entry name" value="PAS"/>
    <property type="match status" value="2"/>
</dbReference>
<dbReference type="AlphaFoldDB" id="H1YWZ4"/>
<keyword evidence="7" id="KW-1185">Reference proteome</keyword>
<dbReference type="Gene3D" id="3.40.50.2300">
    <property type="match status" value="1"/>
</dbReference>
<evidence type="ECO:0000259" key="4">
    <source>
        <dbReference type="PROSITE" id="PS50112"/>
    </source>
</evidence>
<dbReference type="InterPro" id="IPR011006">
    <property type="entry name" value="CheY-like_superfamily"/>
</dbReference>
<name>H1YWZ4_9EURY</name>
<dbReference type="SUPFAM" id="SSF52172">
    <property type="entry name" value="CheY-like"/>
    <property type="match status" value="1"/>
</dbReference>
<dbReference type="InterPro" id="IPR000014">
    <property type="entry name" value="PAS"/>
</dbReference>
<dbReference type="InterPro" id="IPR001789">
    <property type="entry name" value="Sig_transdc_resp-reg_receiver"/>
</dbReference>
<proteinExistence type="predicted"/>
<sequence length="423" mass="46756">MFLQTTQNSGCECRMNNEYSGLKSISGRDDEKIRVLLVDDEPGVLDVTGIFLERSGNFIVGCCDSAAEALKELEVGNYDAVVCDYEMPEMNGLELLFEIRSLGNDIPFVIFTGKGREDVVIEAINNGADYYIRKGGEPKSLFAELAHVISEAVDKRRYALSAGNSERFISGLFHHLPDPTYAVNKEGVVIAWNRAIEEMTGVNAGDIAGKYGIRPSEILYGSGRPSLADILLSPGKVMPDDYNATTNTGSMIIADVSKDKSGKLSYMRAKGTYLYDGCGNISGAIESVRDITEWKVAEMKLLRMNEYRKALIESHIDPLVTLSPELRITDVNAATEKLLGCGRGEIVNCELREWLPDSEGIGEVFRSLDFGKTIRDHRLKVMKKSGEEITVYLYATAYSDAEGDVKCIFAELHEPLPFMTDDE</sequence>
<dbReference type="Proteomes" id="UP000005741">
    <property type="component" value="Chromosome"/>
</dbReference>
<dbReference type="HOGENOM" id="CLU_648320_0_0_2"/>